<gene>
    <name evidence="5" type="ORF">H1P_10059</name>
</gene>
<keyword evidence="3 5" id="KW-0808">Transferase</keyword>
<dbReference type="InterPro" id="IPR013216">
    <property type="entry name" value="Methyltransf_11"/>
</dbReference>
<dbReference type="CDD" id="cd02440">
    <property type="entry name" value="AdoMet_MTases"/>
    <property type="match status" value="1"/>
</dbReference>
<dbReference type="AlphaFoldDB" id="A0A563VIM2"/>
<dbReference type="EMBL" id="CAACVJ010000001">
    <property type="protein sequence ID" value="VEP11274.1"/>
    <property type="molecule type" value="Genomic_DNA"/>
</dbReference>
<comment type="similarity">
    <text evidence="1">Belongs to the methyltransferase superfamily.</text>
</comment>
<dbReference type="InterPro" id="IPR029063">
    <property type="entry name" value="SAM-dependent_MTases_sf"/>
</dbReference>
<keyword evidence="6" id="KW-1185">Reference proteome</keyword>
<dbReference type="GO" id="GO:0008757">
    <property type="term" value="F:S-adenosylmethionine-dependent methyltransferase activity"/>
    <property type="evidence" value="ECO:0007669"/>
    <property type="project" value="InterPro"/>
</dbReference>
<dbReference type="Gene3D" id="3.40.50.150">
    <property type="entry name" value="Vaccinia Virus protein VP39"/>
    <property type="match status" value="1"/>
</dbReference>
<dbReference type="OrthoDB" id="9797252at2"/>
<protein>
    <submittedName>
        <fullName evidence="5">Methyltransferase</fullName>
    </submittedName>
</protein>
<evidence type="ECO:0000256" key="1">
    <source>
        <dbReference type="ARBA" id="ARBA00008361"/>
    </source>
</evidence>
<organism evidence="5 6">
    <name type="scientific">Hyella patelloides LEGE 07179</name>
    <dbReference type="NCBI Taxonomy" id="945734"/>
    <lineage>
        <taxon>Bacteria</taxon>
        <taxon>Bacillati</taxon>
        <taxon>Cyanobacteriota</taxon>
        <taxon>Cyanophyceae</taxon>
        <taxon>Pleurocapsales</taxon>
        <taxon>Hyellaceae</taxon>
        <taxon>Hyella</taxon>
    </lineage>
</organism>
<dbReference type="Pfam" id="PF08241">
    <property type="entry name" value="Methyltransf_11"/>
    <property type="match status" value="1"/>
</dbReference>
<name>A0A563VIM2_9CYAN</name>
<dbReference type="InterPro" id="IPR051052">
    <property type="entry name" value="Diverse_substrate_MTase"/>
</dbReference>
<accession>A0A563VIM2</accession>
<reference evidence="5 6" key="1">
    <citation type="submission" date="2019-01" db="EMBL/GenBank/DDBJ databases">
        <authorList>
            <person name="Brito A."/>
        </authorList>
    </citation>
    <scope>NUCLEOTIDE SEQUENCE [LARGE SCALE GENOMIC DNA]</scope>
    <source>
        <strain evidence="5">1</strain>
    </source>
</reference>
<feature type="domain" description="Methyltransferase type 11" evidence="4">
    <location>
        <begin position="61"/>
        <end position="154"/>
    </location>
</feature>
<evidence type="ECO:0000259" key="4">
    <source>
        <dbReference type="Pfam" id="PF08241"/>
    </source>
</evidence>
<evidence type="ECO:0000313" key="5">
    <source>
        <dbReference type="EMBL" id="VEP11274.1"/>
    </source>
</evidence>
<keyword evidence="2 5" id="KW-0489">Methyltransferase</keyword>
<evidence type="ECO:0000313" key="6">
    <source>
        <dbReference type="Proteomes" id="UP000320055"/>
    </source>
</evidence>
<dbReference type="PANTHER" id="PTHR44942">
    <property type="entry name" value="METHYLTRANSF_11 DOMAIN-CONTAINING PROTEIN"/>
    <property type="match status" value="1"/>
</dbReference>
<sequence>MNNFQLSKELKQNYHGRDLVDKSTWYGQVANAYNLVRPRYSEKLIDLAVKYAQLPKNAKILEVGCGPGIATTSFAHRGFELVSLEPNPEACRLARTNCVFYPDVEICQTTLEEWSVTPKEFDAVLAATSIHWVNPNIGYPKIAQALKDAGSLILLWNTGLQPNEKISQLLEPVYQAYAPSLNPFKDRKQEQIELQALGQNVVDSGYFEPLISEELIVEVNYSIEDYLLLLSTYSPYIALEAGQRQNLFAAMEKCLQKACGDRIFLSYLSMLQVFDLELAK</sequence>
<dbReference type="Proteomes" id="UP000320055">
    <property type="component" value="Unassembled WGS sequence"/>
</dbReference>
<dbReference type="RefSeq" id="WP_144862954.1">
    <property type="nucleotide sequence ID" value="NZ_LR213766.1"/>
</dbReference>
<dbReference type="PANTHER" id="PTHR44942:SF4">
    <property type="entry name" value="METHYLTRANSFERASE TYPE 11 DOMAIN-CONTAINING PROTEIN"/>
    <property type="match status" value="1"/>
</dbReference>
<dbReference type="GO" id="GO:0032259">
    <property type="term" value="P:methylation"/>
    <property type="evidence" value="ECO:0007669"/>
    <property type="project" value="UniProtKB-KW"/>
</dbReference>
<evidence type="ECO:0000256" key="3">
    <source>
        <dbReference type="ARBA" id="ARBA00022679"/>
    </source>
</evidence>
<evidence type="ECO:0000256" key="2">
    <source>
        <dbReference type="ARBA" id="ARBA00022603"/>
    </source>
</evidence>
<proteinExistence type="inferred from homology"/>
<dbReference type="SUPFAM" id="SSF53335">
    <property type="entry name" value="S-adenosyl-L-methionine-dependent methyltransferases"/>
    <property type="match status" value="1"/>
</dbReference>